<dbReference type="HOGENOM" id="CLU_358761_0_0_1"/>
<sequence>MEYCTDVEVNEYCNCTYFRRDNTNKTKDTAIPKLKEVLNTKTLSSYISFKNADRKMEYCTDVEVNEYYNCTYYRRDNTIKTKDTAIPNLKEVLNTKTLSPYISFKNADRKMEYCTDVEVNDYYNCTYFRRDNTNKTKDTAIPNLKELQKTKTLSPYISFKNADRKMEYCTDVEVNEYYNCTYFRRDNTNKTKDTAIPKLKEVRKTKTLSPYISFKNADRKMEYCTDVEVNEYYNCTYFRRDNTNKVKDTAIPNLKEVQKTKTLSPYISFKNDDRKMEYCTDVEEVLNTKTLSPYISFKNADRNMEYCTDIEVNKQYNITYFRRDNTNKTKDTAIPNLKEVQKNKILSPYISFKNDDRNMGYCTDVKVNEDNTNKVKDTAIPKLKEVQKTKTLSPYISFKNADRKMEYCTDVEVNEDNTNKTKDTAIPNLKEVLNTETLSPYISFKNDDRNMGYCTDVKVNEYCNCTYFLRDNTIKTKDTAIPNLKEVLNTKTLSPYISFKNADRKMEYCTDIEVYAVTTTPAATFTATAATSTATIATVATTLQLLPLLLLHQKLLPQLLLLATILQLLLPLLLRQLLLQLLHSTAMASATATAAALNCCGYCYPYGCCTELLWLLRQLLATAATTATATAATIAYYCCCYCHCNRCNCEHCWLLLQHLLLLPLQPLQLLQLLRPMLVYAATTATATATTATAASATAAIAATAETTAATAIATDATATTATATFIAATATATSAAGTATATSAAATATTSPATATATTATATGTPTATVTIFNIRIILFE</sequence>
<dbReference type="InParanoid" id="T1I3W5"/>
<proteinExistence type="predicted"/>
<dbReference type="AlphaFoldDB" id="T1I3W5"/>
<protein>
    <submittedName>
        <fullName evidence="1">Uncharacterized protein</fullName>
    </submittedName>
</protein>
<dbReference type="EnsemblMetazoa" id="RPRC010984-RA">
    <property type="protein sequence ID" value="RPRC010984-PA"/>
    <property type="gene ID" value="RPRC010984"/>
</dbReference>
<reference evidence="1" key="1">
    <citation type="submission" date="2015-05" db="UniProtKB">
        <authorList>
            <consortium name="EnsemblMetazoa"/>
        </authorList>
    </citation>
    <scope>IDENTIFICATION</scope>
</reference>
<organism evidence="1 2">
    <name type="scientific">Rhodnius prolixus</name>
    <name type="common">Triatomid bug</name>
    <dbReference type="NCBI Taxonomy" id="13249"/>
    <lineage>
        <taxon>Eukaryota</taxon>
        <taxon>Metazoa</taxon>
        <taxon>Ecdysozoa</taxon>
        <taxon>Arthropoda</taxon>
        <taxon>Hexapoda</taxon>
        <taxon>Insecta</taxon>
        <taxon>Pterygota</taxon>
        <taxon>Neoptera</taxon>
        <taxon>Paraneoptera</taxon>
        <taxon>Hemiptera</taxon>
        <taxon>Heteroptera</taxon>
        <taxon>Panheteroptera</taxon>
        <taxon>Cimicomorpha</taxon>
        <taxon>Reduviidae</taxon>
        <taxon>Triatominae</taxon>
        <taxon>Rhodnius</taxon>
    </lineage>
</organism>
<dbReference type="EMBL" id="ACPB03013359">
    <property type="status" value="NOT_ANNOTATED_CDS"/>
    <property type="molecule type" value="Genomic_DNA"/>
</dbReference>
<accession>T1I3W5</accession>
<evidence type="ECO:0000313" key="1">
    <source>
        <dbReference type="EnsemblMetazoa" id="RPRC010984-PA"/>
    </source>
</evidence>
<name>T1I3W5_RHOPR</name>
<dbReference type="Proteomes" id="UP000015103">
    <property type="component" value="Unassembled WGS sequence"/>
</dbReference>
<evidence type="ECO:0000313" key="2">
    <source>
        <dbReference type="Proteomes" id="UP000015103"/>
    </source>
</evidence>
<keyword evidence="2" id="KW-1185">Reference proteome</keyword>
<dbReference type="VEuPathDB" id="VectorBase:RPRC010984"/>